<evidence type="ECO:0000256" key="1">
    <source>
        <dbReference type="SAM" id="MobiDB-lite"/>
    </source>
</evidence>
<sequence length="196" mass="21611">MAASGCNDDAMEPPAQHPTPSPSPSLSPQRIYRRVWSPTIDAPSPNATPQFKRMNFFYPRRILAKYEDEDEDKKSSSSGSSSEMMSPRQPFFPPPLFPDFSPSLVHMKRTRDEDEHMEEAEGQPSKRSRTDAAAAGEMERDEVQNTVIEETREEEAAPPAEQPDDSCAAAAAAAVGVEEGERREVGEEDIGGIEAE</sequence>
<proteinExistence type="predicted"/>
<dbReference type="AlphaFoldDB" id="A0A0G4G9V0"/>
<dbReference type="VEuPathDB" id="CryptoDB:Vbra_9785"/>
<feature type="compositionally biased region" description="Low complexity" evidence="1">
    <location>
        <begin position="76"/>
        <end position="86"/>
    </location>
</feature>
<feature type="region of interest" description="Disordered" evidence="1">
    <location>
        <begin position="1"/>
        <end position="196"/>
    </location>
</feature>
<dbReference type="InParanoid" id="A0A0G4G9V0"/>
<accession>A0A0G4G9V0</accession>
<feature type="compositionally biased region" description="Pro residues" evidence="1">
    <location>
        <begin position="15"/>
        <end position="25"/>
    </location>
</feature>
<feature type="compositionally biased region" description="Low complexity" evidence="1">
    <location>
        <begin position="168"/>
        <end position="177"/>
    </location>
</feature>
<dbReference type="EMBL" id="CDMY01000603">
    <property type="protein sequence ID" value="CEM25724.1"/>
    <property type="molecule type" value="Genomic_DNA"/>
</dbReference>
<feature type="compositionally biased region" description="Acidic residues" evidence="1">
    <location>
        <begin position="186"/>
        <end position="196"/>
    </location>
</feature>
<gene>
    <name evidence="2" type="ORF">Vbra_9785</name>
</gene>
<protein>
    <submittedName>
        <fullName evidence="2">Uncharacterized protein</fullName>
    </submittedName>
</protein>
<dbReference type="Proteomes" id="UP000041254">
    <property type="component" value="Unassembled WGS sequence"/>
</dbReference>
<evidence type="ECO:0000313" key="3">
    <source>
        <dbReference type="Proteomes" id="UP000041254"/>
    </source>
</evidence>
<name>A0A0G4G9V0_VITBC</name>
<organism evidence="2 3">
    <name type="scientific">Vitrella brassicaformis (strain CCMP3155)</name>
    <dbReference type="NCBI Taxonomy" id="1169540"/>
    <lineage>
        <taxon>Eukaryota</taxon>
        <taxon>Sar</taxon>
        <taxon>Alveolata</taxon>
        <taxon>Colpodellida</taxon>
        <taxon>Vitrellaceae</taxon>
        <taxon>Vitrella</taxon>
    </lineage>
</organism>
<keyword evidence="3" id="KW-1185">Reference proteome</keyword>
<reference evidence="2 3" key="1">
    <citation type="submission" date="2014-11" db="EMBL/GenBank/DDBJ databases">
        <authorList>
            <person name="Zhu J."/>
            <person name="Qi W."/>
            <person name="Song R."/>
        </authorList>
    </citation>
    <scope>NUCLEOTIDE SEQUENCE [LARGE SCALE GENOMIC DNA]</scope>
</reference>
<evidence type="ECO:0000313" key="2">
    <source>
        <dbReference type="EMBL" id="CEM25724.1"/>
    </source>
</evidence>